<evidence type="ECO:0000256" key="7">
    <source>
        <dbReference type="ARBA" id="ARBA00023125"/>
    </source>
</evidence>
<dbReference type="Bgee" id="WBGene00020062">
    <property type="expression patterns" value="Expressed in embryo and 2 other cell types or tissues"/>
</dbReference>
<comment type="similarity">
    <text evidence="2">Belongs to the nuclear hormone receptor family.</text>
</comment>
<dbReference type="Proteomes" id="UP000001940">
    <property type="component" value="Chromosome V"/>
</dbReference>
<evidence type="ECO:0000256" key="9">
    <source>
        <dbReference type="ARBA" id="ARBA00023170"/>
    </source>
</evidence>
<keyword evidence="5" id="KW-0862">Zinc</keyword>
<evidence type="ECO:0000313" key="13">
    <source>
        <dbReference type="EMBL" id="CCD71087.1"/>
    </source>
</evidence>
<dbReference type="Gene3D" id="3.30.50.10">
    <property type="entry name" value="Erythroid Transcription Factor GATA-1, subunit A"/>
    <property type="match status" value="1"/>
</dbReference>
<dbReference type="STRING" id="6239.R13D11.8a.1"/>
<dbReference type="PhylomeDB" id="O17013"/>
<dbReference type="RefSeq" id="NP_503328.2">
    <property type="nucleotide sequence ID" value="NM_070927.7"/>
</dbReference>
<dbReference type="PROSITE" id="PS51843">
    <property type="entry name" value="NR_LBD"/>
    <property type="match status" value="1"/>
</dbReference>
<dbReference type="SUPFAM" id="SSF57716">
    <property type="entry name" value="Glucocorticoid receptor-like (DNA-binding domain)"/>
    <property type="match status" value="1"/>
</dbReference>
<dbReference type="InterPro" id="IPR001628">
    <property type="entry name" value="Znf_hrmn_rcpt"/>
</dbReference>
<dbReference type="AGR" id="WB:WBGene00020062"/>
<dbReference type="InterPro" id="IPR000536">
    <property type="entry name" value="Nucl_hrmn_rcpt_lig-bd"/>
</dbReference>
<dbReference type="AlphaFoldDB" id="O17013"/>
<keyword evidence="14" id="KW-1185">Reference proteome</keyword>
<dbReference type="SMART" id="SM00430">
    <property type="entry name" value="HOLI"/>
    <property type="match status" value="1"/>
</dbReference>
<evidence type="ECO:0000256" key="3">
    <source>
        <dbReference type="ARBA" id="ARBA00022723"/>
    </source>
</evidence>
<evidence type="ECO:0000256" key="8">
    <source>
        <dbReference type="ARBA" id="ARBA00023163"/>
    </source>
</evidence>
<dbReference type="SMART" id="SM00399">
    <property type="entry name" value="ZnF_C4"/>
    <property type="match status" value="1"/>
</dbReference>
<feature type="domain" description="NR LBD" evidence="12">
    <location>
        <begin position="160"/>
        <end position="399"/>
    </location>
</feature>
<dbReference type="HOGENOM" id="CLU_007368_0_0_1"/>
<dbReference type="CTD" id="187867"/>
<evidence type="ECO:0000259" key="11">
    <source>
        <dbReference type="PROSITE" id="PS51030"/>
    </source>
</evidence>
<evidence type="ECO:0000313" key="15">
    <source>
        <dbReference type="WormBase" id="R13D11.8a"/>
    </source>
</evidence>
<evidence type="ECO:0000256" key="1">
    <source>
        <dbReference type="ARBA" id="ARBA00004123"/>
    </source>
</evidence>
<dbReference type="Pfam" id="PF00104">
    <property type="entry name" value="Hormone_recep"/>
    <property type="match status" value="1"/>
</dbReference>
<dbReference type="InterPro" id="IPR013088">
    <property type="entry name" value="Znf_NHR/GATA"/>
</dbReference>
<dbReference type="WormBase" id="R13D11.8a">
    <property type="protein sequence ID" value="CE39955"/>
    <property type="gene ID" value="WBGene00020062"/>
    <property type="gene designation" value="nhr-270"/>
</dbReference>
<dbReference type="GO" id="GO:0003700">
    <property type="term" value="F:DNA-binding transcription factor activity"/>
    <property type="evidence" value="ECO:0007669"/>
    <property type="project" value="InterPro"/>
</dbReference>
<dbReference type="GO" id="GO:0008270">
    <property type="term" value="F:zinc ion binding"/>
    <property type="evidence" value="ECO:0007669"/>
    <property type="project" value="UniProtKB-KW"/>
</dbReference>
<dbReference type="CDD" id="cd06960">
    <property type="entry name" value="NR_DBD_HNF4A"/>
    <property type="match status" value="1"/>
</dbReference>
<accession>O17013</accession>
<dbReference type="SMR" id="O17013"/>
<keyword evidence="4" id="KW-0863">Zinc-finger</keyword>
<comment type="subcellular location">
    <subcellularLocation>
        <location evidence="1">Nucleus</location>
    </subcellularLocation>
</comment>
<dbReference type="PaxDb" id="6239-R13D11.8"/>
<dbReference type="PIR" id="G88941">
    <property type="entry name" value="G88941"/>
</dbReference>
<evidence type="ECO:0000259" key="12">
    <source>
        <dbReference type="PROSITE" id="PS51843"/>
    </source>
</evidence>
<keyword evidence="10" id="KW-0539">Nucleus</keyword>
<dbReference type="PRINTS" id="PR00047">
    <property type="entry name" value="STROIDFINGER"/>
</dbReference>
<dbReference type="OrthoDB" id="5837785at2759"/>
<evidence type="ECO:0000256" key="4">
    <source>
        <dbReference type="ARBA" id="ARBA00022771"/>
    </source>
</evidence>
<dbReference type="InterPro" id="IPR001723">
    <property type="entry name" value="Nuclear_hrmn_rcpt"/>
</dbReference>
<organism evidence="13 14">
    <name type="scientific">Caenorhabditis elegans</name>
    <dbReference type="NCBI Taxonomy" id="6239"/>
    <lineage>
        <taxon>Eukaryota</taxon>
        <taxon>Metazoa</taxon>
        <taxon>Ecdysozoa</taxon>
        <taxon>Nematoda</taxon>
        <taxon>Chromadorea</taxon>
        <taxon>Rhabditida</taxon>
        <taxon>Rhabditina</taxon>
        <taxon>Rhabditomorpha</taxon>
        <taxon>Rhabditoidea</taxon>
        <taxon>Rhabditidae</taxon>
        <taxon>Peloderinae</taxon>
        <taxon>Caenorhabditis</taxon>
    </lineage>
</organism>
<protein>
    <submittedName>
        <fullName evidence="13">Nuclear Hormone Receptor family</fullName>
    </submittedName>
</protein>
<dbReference type="Gene3D" id="1.10.565.10">
    <property type="entry name" value="Retinoid X Receptor"/>
    <property type="match status" value="1"/>
</dbReference>
<dbReference type="InterPro" id="IPR049636">
    <property type="entry name" value="HNF4-like_DBD"/>
</dbReference>
<dbReference type="InterPro" id="IPR035500">
    <property type="entry name" value="NHR-like_dom_sf"/>
</dbReference>
<gene>
    <name evidence="13 15" type="primary">nhr-270</name>
    <name evidence="13" type="ORF">CELE_R13D11.8</name>
    <name evidence="15" type="ORF">R13D11.8</name>
</gene>
<dbReference type="PANTHER" id="PTHR46587:SF4">
    <property type="entry name" value="NUCLEAR HORMONE RECEPTOR FAMILY"/>
    <property type="match status" value="1"/>
</dbReference>
<dbReference type="OMA" id="CGDQVKS"/>
<dbReference type="UCSC" id="R13D11.8">
    <property type="organism name" value="c. elegans"/>
</dbReference>
<dbReference type="PRINTS" id="PR00398">
    <property type="entry name" value="STRDHORMONER"/>
</dbReference>
<keyword evidence="8" id="KW-0804">Transcription</keyword>
<dbReference type="eggNOG" id="KOG3575">
    <property type="taxonomic scope" value="Eukaryota"/>
</dbReference>
<evidence type="ECO:0000256" key="6">
    <source>
        <dbReference type="ARBA" id="ARBA00023015"/>
    </source>
</evidence>
<feature type="domain" description="Nuclear receptor" evidence="11">
    <location>
        <begin position="67"/>
        <end position="142"/>
    </location>
</feature>
<evidence type="ECO:0000256" key="10">
    <source>
        <dbReference type="ARBA" id="ARBA00023242"/>
    </source>
</evidence>
<dbReference type="IntAct" id="O17013">
    <property type="interactions" value="1"/>
</dbReference>
<dbReference type="InParanoid" id="O17013"/>
<keyword evidence="7" id="KW-0238">DNA-binding</keyword>
<dbReference type="GO" id="GO:0000978">
    <property type="term" value="F:RNA polymerase II cis-regulatory region sequence-specific DNA binding"/>
    <property type="evidence" value="ECO:0007669"/>
    <property type="project" value="InterPro"/>
</dbReference>
<dbReference type="CDD" id="cd06157">
    <property type="entry name" value="NR_LBD"/>
    <property type="match status" value="1"/>
</dbReference>
<proteinExistence type="inferred from homology"/>
<name>O17013_CAEEL</name>
<evidence type="ECO:0000256" key="2">
    <source>
        <dbReference type="ARBA" id="ARBA00005993"/>
    </source>
</evidence>
<dbReference type="SUPFAM" id="SSF48508">
    <property type="entry name" value="Nuclear receptor ligand-binding domain"/>
    <property type="match status" value="1"/>
</dbReference>
<dbReference type="PANTHER" id="PTHR46587">
    <property type="entry name" value="NUCLEAR HORMONE RECEPTOR FAMILY"/>
    <property type="match status" value="1"/>
</dbReference>
<evidence type="ECO:0000256" key="5">
    <source>
        <dbReference type="ARBA" id="ARBA00022833"/>
    </source>
</evidence>
<dbReference type="GeneID" id="187867"/>
<dbReference type="KEGG" id="cel:CELE_R13D11.8"/>
<sequence>MPYEFAGGPYRPLCPLSKISRRWNLNSRGGAIVPSSTSVHSLGHSISMLAVMSPSTSKAPNLIAILTERCAVCGDQVKSDRLGCPACLGCILFFRRSVLKNASYKCGRKGACPVVSEFRSTCRHCRFKKCFDVGMKASAVNTCIANPSPPPYVDVPKDLLGPCVILQTRQIEEHKEQSVKHVRRASASDVNKMLMWSFNDAVEWASDYEPFQLLPNELQKCVISEFGVAFFLIDQGFKSARESKRGFWMFQNGTFLHFDYFHGLANIDDTADREKTKHHCEFVQYLEVTIKQQFQLLQIDEFELAAIKTLLLLSCSYPKPEIFAEFKGTMQKLKNKCFAELMSYLTVKLPATHAERFGKLILVMGEIRAAVKVLYNHTKVSDLFDPSKFNMFVRSFLLT</sequence>
<dbReference type="GO" id="GO:0005634">
    <property type="term" value="C:nucleus"/>
    <property type="evidence" value="ECO:0007669"/>
    <property type="project" value="UniProtKB-SubCell"/>
</dbReference>
<keyword evidence="3" id="KW-0479">Metal-binding</keyword>
<dbReference type="Pfam" id="PF00105">
    <property type="entry name" value="zf-C4"/>
    <property type="match status" value="1"/>
</dbReference>
<reference evidence="13 14" key="1">
    <citation type="journal article" date="1998" name="Science">
        <title>Genome sequence of the nematode C. elegans: a platform for investigating biology.</title>
        <authorList>
            <consortium name="The C. elegans sequencing consortium"/>
            <person name="Sulson J.E."/>
            <person name="Waterston R."/>
        </authorList>
    </citation>
    <scope>NUCLEOTIDE SEQUENCE [LARGE SCALE GENOMIC DNA]</scope>
    <source>
        <strain evidence="13 14">Bristol N2</strain>
    </source>
</reference>
<dbReference type="FunCoup" id="O17013">
    <property type="interactions" value="2"/>
</dbReference>
<keyword evidence="6" id="KW-0805">Transcription regulation</keyword>
<evidence type="ECO:0000313" key="14">
    <source>
        <dbReference type="Proteomes" id="UP000001940"/>
    </source>
</evidence>
<dbReference type="PROSITE" id="PS51030">
    <property type="entry name" value="NUCLEAR_REC_DBD_2"/>
    <property type="match status" value="1"/>
</dbReference>
<keyword evidence="9 13" id="KW-0675">Receptor</keyword>
<dbReference type="EMBL" id="BX284605">
    <property type="protein sequence ID" value="CCD71087.1"/>
    <property type="molecule type" value="Genomic_DNA"/>
</dbReference>